<dbReference type="Gene3D" id="3.40.50.2300">
    <property type="match status" value="2"/>
</dbReference>
<dbReference type="InterPro" id="IPR028082">
    <property type="entry name" value="Peripla_BP_I"/>
</dbReference>
<reference evidence="4 5" key="1">
    <citation type="submission" date="2020-08" db="EMBL/GenBank/DDBJ databases">
        <title>Whole genome shotgun sequence of Actinocatenispora thailandica NBRC 105041.</title>
        <authorList>
            <person name="Komaki H."/>
            <person name="Tamura T."/>
        </authorList>
    </citation>
    <scope>NUCLEOTIDE SEQUENCE [LARGE SCALE GENOMIC DNA]</scope>
    <source>
        <strain evidence="4 5">NBRC 105041</strain>
    </source>
</reference>
<dbReference type="Pfam" id="PF13458">
    <property type="entry name" value="Peripla_BP_6"/>
    <property type="match status" value="1"/>
</dbReference>
<organism evidence="4 5">
    <name type="scientific">Actinocatenispora thailandica</name>
    <dbReference type="NCBI Taxonomy" id="227318"/>
    <lineage>
        <taxon>Bacteria</taxon>
        <taxon>Bacillati</taxon>
        <taxon>Actinomycetota</taxon>
        <taxon>Actinomycetes</taxon>
        <taxon>Micromonosporales</taxon>
        <taxon>Micromonosporaceae</taxon>
        <taxon>Actinocatenispora</taxon>
    </lineage>
</organism>
<protein>
    <submittedName>
        <fullName evidence="4">Branched-chain amino acid ABC transporter</fullName>
    </submittedName>
</protein>
<name>A0A7R7HYU1_9ACTN</name>
<dbReference type="KEGG" id="atl:Athai_51750"/>
<evidence type="ECO:0000256" key="2">
    <source>
        <dbReference type="ARBA" id="ARBA00022729"/>
    </source>
</evidence>
<dbReference type="PANTHER" id="PTHR30483">
    <property type="entry name" value="LEUCINE-SPECIFIC-BINDING PROTEIN"/>
    <property type="match status" value="1"/>
</dbReference>
<dbReference type="EMBL" id="AP023355">
    <property type="protein sequence ID" value="BCJ37672.1"/>
    <property type="molecule type" value="Genomic_DNA"/>
</dbReference>
<dbReference type="PROSITE" id="PS51257">
    <property type="entry name" value="PROKAR_LIPOPROTEIN"/>
    <property type="match status" value="1"/>
</dbReference>
<sequence length="394" mass="41026">MSTRHWVAAGLAAVVTLSVGTGCAKEQSSGGDGSSQIVIGADLELSGPAAVQGEAYQRALKMVQADINKTGIKVGGKTKKVKLVIRDNKSDPAESLTVAKSLINNDHVVAIVGAGASPTTIPIIPTVEKAKIPLVSMGSSGAIVTPVRKYIFKTPGNTDVIGNVMLKAFAKKKIKKVAVLSVDNPYGEAGLKEWQALDKAGKIDLVAHQKFSSEVKDLSVQATKVLAAKPDAVVVWAIPPQSGLAAKALRQKKFSGDKVYYDTGAGSELFVKGAGAASEGSYMVHSRVLAGNEITATTPAAQTEKNFFTEYSAKYGGFSGFAPMAADALNLIVAGIKKAGSADPQDIQKAMEHLSYDGAFGTYQFSPTNHGGVSESSLTVLQVKNGTWSLSDLG</sequence>
<gene>
    <name evidence="4" type="ORF">Athai_51750</name>
</gene>
<dbReference type="InterPro" id="IPR051010">
    <property type="entry name" value="BCAA_transport"/>
</dbReference>
<feature type="domain" description="Leucine-binding protein" evidence="3">
    <location>
        <begin position="37"/>
        <end position="386"/>
    </location>
</feature>
<dbReference type="AlphaFoldDB" id="A0A7R7HYU1"/>
<proteinExistence type="inferred from homology"/>
<dbReference type="Proteomes" id="UP000611640">
    <property type="component" value="Chromosome"/>
</dbReference>
<evidence type="ECO:0000259" key="3">
    <source>
        <dbReference type="Pfam" id="PF13458"/>
    </source>
</evidence>
<keyword evidence="2" id="KW-0732">Signal</keyword>
<dbReference type="SUPFAM" id="SSF53822">
    <property type="entry name" value="Periplasmic binding protein-like I"/>
    <property type="match status" value="1"/>
</dbReference>
<keyword evidence="5" id="KW-1185">Reference proteome</keyword>
<dbReference type="PANTHER" id="PTHR30483:SF38">
    <property type="entry name" value="BLR7848 PROTEIN"/>
    <property type="match status" value="1"/>
</dbReference>
<evidence type="ECO:0000313" key="4">
    <source>
        <dbReference type="EMBL" id="BCJ37672.1"/>
    </source>
</evidence>
<evidence type="ECO:0000313" key="5">
    <source>
        <dbReference type="Proteomes" id="UP000611640"/>
    </source>
</evidence>
<comment type="similarity">
    <text evidence="1">Belongs to the leucine-binding protein family.</text>
</comment>
<accession>A0A7R7HYU1</accession>
<dbReference type="CDD" id="cd06333">
    <property type="entry name" value="PBP1_ABC_RPA1789-like"/>
    <property type="match status" value="1"/>
</dbReference>
<evidence type="ECO:0000256" key="1">
    <source>
        <dbReference type="ARBA" id="ARBA00010062"/>
    </source>
</evidence>
<dbReference type="InterPro" id="IPR028081">
    <property type="entry name" value="Leu-bd"/>
</dbReference>